<feature type="transmembrane region" description="Helical" evidence="1">
    <location>
        <begin position="23"/>
        <end position="43"/>
    </location>
</feature>
<feature type="domain" description="Reverse transcriptase" evidence="2">
    <location>
        <begin position="158"/>
        <end position="239"/>
    </location>
</feature>
<keyword evidence="1" id="KW-1133">Transmembrane helix</keyword>
<dbReference type="AlphaFoldDB" id="E1ZGG7"/>
<gene>
    <name evidence="3" type="ORF">CHLNCDRAFT_134662</name>
</gene>
<dbReference type="RefSeq" id="XP_005847032.1">
    <property type="nucleotide sequence ID" value="XM_005846970.1"/>
</dbReference>
<dbReference type="InParanoid" id="E1ZGG7"/>
<dbReference type="SUPFAM" id="SSF56672">
    <property type="entry name" value="DNA/RNA polymerases"/>
    <property type="match status" value="1"/>
</dbReference>
<dbReference type="OMA" id="CALYISA"/>
<accession>E1ZGG7</accession>
<reference evidence="3 4" key="1">
    <citation type="journal article" date="2010" name="Plant Cell">
        <title>The Chlorella variabilis NC64A genome reveals adaptation to photosymbiosis, coevolution with viruses, and cryptic sex.</title>
        <authorList>
            <person name="Blanc G."/>
            <person name="Duncan G."/>
            <person name="Agarkova I."/>
            <person name="Borodovsky M."/>
            <person name="Gurnon J."/>
            <person name="Kuo A."/>
            <person name="Lindquist E."/>
            <person name="Lucas S."/>
            <person name="Pangilinan J."/>
            <person name="Polle J."/>
            <person name="Salamov A."/>
            <person name="Terry A."/>
            <person name="Yamada T."/>
            <person name="Dunigan D.D."/>
            <person name="Grigoriev I.V."/>
            <person name="Claverie J.M."/>
            <person name="Van Etten J.L."/>
        </authorList>
    </citation>
    <scope>NUCLEOTIDE SEQUENCE [LARGE SCALE GENOMIC DNA]</scope>
    <source>
        <strain evidence="3 4">NC64A</strain>
    </source>
</reference>
<organism evidence="4">
    <name type="scientific">Chlorella variabilis</name>
    <name type="common">Green alga</name>
    <dbReference type="NCBI Taxonomy" id="554065"/>
    <lineage>
        <taxon>Eukaryota</taxon>
        <taxon>Viridiplantae</taxon>
        <taxon>Chlorophyta</taxon>
        <taxon>core chlorophytes</taxon>
        <taxon>Trebouxiophyceae</taxon>
        <taxon>Chlorellales</taxon>
        <taxon>Chlorellaceae</taxon>
        <taxon>Chlorella clade</taxon>
        <taxon>Chlorella</taxon>
    </lineage>
</organism>
<dbReference type="EMBL" id="GL433846">
    <property type="protein sequence ID" value="EFN54930.1"/>
    <property type="molecule type" value="Genomic_DNA"/>
</dbReference>
<keyword evidence="4" id="KW-1185">Reference proteome</keyword>
<dbReference type="OrthoDB" id="515277at2759"/>
<dbReference type="STRING" id="554065.E1ZGG7"/>
<evidence type="ECO:0000313" key="4">
    <source>
        <dbReference type="Proteomes" id="UP000008141"/>
    </source>
</evidence>
<dbReference type="eggNOG" id="ENOG502SDME">
    <property type="taxonomic scope" value="Eukaryota"/>
</dbReference>
<proteinExistence type="predicted"/>
<dbReference type="KEGG" id="cvr:CHLNCDRAFT_134662"/>
<sequence>MRLAVLLVRAVTPPPQNWNKHDLYDCVFFLRVVLAIAMGALYGTIGAQGLMVFLSFMGVNAFVGNAWLKWQGIDETEWEDPDKISQSPLTFEGFAPSVSFFVTLGAECNKYLKGTGSRRQGFEHLDDLEEELMAAARRGEQLDLPSFLGSGGAAVPPLLYADDMVLLATSASGLQRQLNLLQQYCRQWGLTVNIDKTKLMLLSGRRTQHAAQQTAEAAGLTFAGQQLAAVTSFKYLGIAFHSSTCLAGAAAPARAQLARLAMHNCRTRCAEVGIEAAPVQLRLFGTMVDSVLPHGAEVWGVQLAAKAACCHRGSAGSAAEKLQLSYLRHLLGVRQSTPNAALLAETGERPLWQRWLRRAAKLWNKTLEERPGSLLQQALLSSVQLADGAHPLAQQSWAAQLAAGLAAVGMQLDLQQPAPVDLGELGEAAQRRQLAQLQEALAKGGACRLEHYVHNVVGALNLAPAMFGQRETYLDAVRRRQDREALAQLRTGSHWGAEETGRWTRRPREQRVCPHCHDGIEDAPHMLLTCPLYAPLRLNFPDLFAEPHPPHRFLRQKPCCLAAFAAACHQRWLTATVALPAVPP</sequence>
<evidence type="ECO:0000313" key="3">
    <source>
        <dbReference type="EMBL" id="EFN54930.1"/>
    </source>
</evidence>
<dbReference type="Proteomes" id="UP000008141">
    <property type="component" value="Unassembled WGS sequence"/>
</dbReference>
<dbReference type="InterPro" id="IPR000477">
    <property type="entry name" value="RT_dom"/>
</dbReference>
<dbReference type="InterPro" id="IPR043502">
    <property type="entry name" value="DNA/RNA_pol_sf"/>
</dbReference>
<dbReference type="Pfam" id="PF00078">
    <property type="entry name" value="RVT_1"/>
    <property type="match status" value="1"/>
</dbReference>
<evidence type="ECO:0000259" key="2">
    <source>
        <dbReference type="Pfam" id="PF00078"/>
    </source>
</evidence>
<dbReference type="PANTHER" id="PTHR47027">
    <property type="entry name" value="REVERSE TRANSCRIPTASE DOMAIN-CONTAINING PROTEIN"/>
    <property type="match status" value="1"/>
</dbReference>
<dbReference type="GeneID" id="17354174"/>
<keyword evidence="1" id="KW-0812">Transmembrane</keyword>
<name>E1ZGG7_CHLVA</name>
<dbReference type="PANTHER" id="PTHR47027:SF20">
    <property type="entry name" value="REVERSE TRANSCRIPTASE-LIKE PROTEIN WITH RNA-DIRECTED DNA POLYMERASE DOMAIN"/>
    <property type="match status" value="1"/>
</dbReference>
<keyword evidence="1" id="KW-0472">Membrane</keyword>
<evidence type="ECO:0000256" key="1">
    <source>
        <dbReference type="SAM" id="Phobius"/>
    </source>
</evidence>
<protein>
    <recommendedName>
        <fullName evidence="2">Reverse transcriptase domain-containing protein</fullName>
    </recommendedName>
</protein>